<dbReference type="GO" id="GO:0004519">
    <property type="term" value="F:endonuclease activity"/>
    <property type="evidence" value="ECO:0007669"/>
    <property type="project" value="UniProtKB-KW"/>
</dbReference>
<name>A0A662ZLL6_9GAMM</name>
<evidence type="ECO:0000256" key="2">
    <source>
        <dbReference type="ARBA" id="ARBA00022759"/>
    </source>
</evidence>
<dbReference type="Gene3D" id="2.40.50.90">
    <property type="match status" value="1"/>
</dbReference>
<dbReference type="PROSITE" id="PS50830">
    <property type="entry name" value="TNASE_3"/>
    <property type="match status" value="1"/>
</dbReference>
<evidence type="ECO:0000256" key="1">
    <source>
        <dbReference type="ARBA" id="ARBA00022722"/>
    </source>
</evidence>
<evidence type="ECO:0000313" key="7">
    <source>
        <dbReference type="EMBL" id="SFP53049.1"/>
    </source>
</evidence>
<dbReference type="SUPFAM" id="SSF50199">
    <property type="entry name" value="Staphylococcal nuclease"/>
    <property type="match status" value="1"/>
</dbReference>
<protein>
    <submittedName>
        <fullName evidence="7">Endonuclease YncB, thermonuclease family</fullName>
    </submittedName>
</protein>
<proteinExistence type="predicted"/>
<feature type="compositionally biased region" description="Polar residues" evidence="4">
    <location>
        <begin position="194"/>
        <end position="209"/>
    </location>
</feature>
<dbReference type="PANTHER" id="PTHR12302">
    <property type="entry name" value="EBNA2 BINDING PROTEIN P100"/>
    <property type="match status" value="1"/>
</dbReference>
<dbReference type="InterPro" id="IPR035437">
    <property type="entry name" value="SNase_OB-fold_sf"/>
</dbReference>
<dbReference type="EMBL" id="FOXF01000033">
    <property type="protein sequence ID" value="SFP53049.1"/>
    <property type="molecule type" value="Genomic_DNA"/>
</dbReference>
<evidence type="ECO:0000256" key="3">
    <source>
        <dbReference type="ARBA" id="ARBA00022801"/>
    </source>
</evidence>
<keyword evidence="1" id="KW-0540">Nuclease</keyword>
<sequence>MKGWIARFVVALSIASCMLPAAHARPWTRQNYLTCRVTLVISGNFFLCESANGRENLVRMADIEAPEPTQPYGEEARRYLRDLIWQNKISIKVRDQKDEKYENNENNDYVLGEIYYRKLNVNREMIRQGYAWANRKNTSSIYLRIEHDAHSFGFGLWHDVEARYPAEFRRENPMDFEDLKKLAQERDEQIENEAASQKSRNSSKAQTSR</sequence>
<dbReference type="GO" id="GO:0016787">
    <property type="term" value="F:hydrolase activity"/>
    <property type="evidence" value="ECO:0007669"/>
    <property type="project" value="UniProtKB-KW"/>
</dbReference>
<dbReference type="Proteomes" id="UP000243745">
    <property type="component" value="Unassembled WGS sequence"/>
</dbReference>
<accession>A0A662ZLL6</accession>
<feature type="chain" id="PRO_5024990013" evidence="5">
    <location>
        <begin position="25"/>
        <end position="209"/>
    </location>
</feature>
<dbReference type="OrthoDB" id="6867997at2"/>
<evidence type="ECO:0000256" key="4">
    <source>
        <dbReference type="SAM" id="MobiDB-lite"/>
    </source>
</evidence>
<organism evidence="7 8">
    <name type="scientific">Ruminobacter amylophilus</name>
    <dbReference type="NCBI Taxonomy" id="867"/>
    <lineage>
        <taxon>Bacteria</taxon>
        <taxon>Pseudomonadati</taxon>
        <taxon>Pseudomonadota</taxon>
        <taxon>Gammaproteobacteria</taxon>
        <taxon>Aeromonadales</taxon>
        <taxon>Succinivibrionaceae</taxon>
        <taxon>Ruminobacter</taxon>
    </lineage>
</organism>
<evidence type="ECO:0000313" key="8">
    <source>
        <dbReference type="Proteomes" id="UP000243745"/>
    </source>
</evidence>
<feature type="signal peptide" evidence="5">
    <location>
        <begin position="1"/>
        <end position="24"/>
    </location>
</feature>
<dbReference type="Pfam" id="PF00565">
    <property type="entry name" value="SNase"/>
    <property type="match status" value="1"/>
</dbReference>
<gene>
    <name evidence="7" type="ORF">SAMN02910344_01638</name>
</gene>
<dbReference type="RefSeq" id="WP_093142694.1">
    <property type="nucleotide sequence ID" value="NZ_FOXF01000033.1"/>
</dbReference>
<dbReference type="AlphaFoldDB" id="A0A662ZLL6"/>
<keyword evidence="3" id="KW-0378">Hydrolase</keyword>
<evidence type="ECO:0000256" key="5">
    <source>
        <dbReference type="SAM" id="SignalP"/>
    </source>
</evidence>
<reference evidence="7 8" key="1">
    <citation type="submission" date="2016-10" db="EMBL/GenBank/DDBJ databases">
        <authorList>
            <person name="Varghese N."/>
            <person name="Submissions S."/>
        </authorList>
    </citation>
    <scope>NUCLEOTIDE SEQUENCE [LARGE SCALE GENOMIC DNA]</scope>
    <source>
        <strain evidence="7 8">DSM 1361</strain>
    </source>
</reference>
<feature type="region of interest" description="Disordered" evidence="4">
    <location>
        <begin position="182"/>
        <end position="209"/>
    </location>
</feature>
<keyword evidence="5" id="KW-0732">Signal</keyword>
<dbReference type="InterPro" id="IPR016071">
    <property type="entry name" value="Staphylococal_nuclease_OB-fold"/>
</dbReference>
<evidence type="ECO:0000259" key="6">
    <source>
        <dbReference type="PROSITE" id="PS50830"/>
    </source>
</evidence>
<dbReference type="SMART" id="SM00318">
    <property type="entry name" value="SNc"/>
    <property type="match status" value="1"/>
</dbReference>
<feature type="domain" description="TNase-like" evidence="6">
    <location>
        <begin position="31"/>
        <end position="159"/>
    </location>
</feature>
<keyword evidence="2 7" id="KW-0255">Endonuclease</keyword>
<dbReference type="PANTHER" id="PTHR12302:SF3">
    <property type="entry name" value="SERINE_THREONINE-PROTEIN KINASE 31"/>
    <property type="match status" value="1"/>
</dbReference>
<keyword evidence="8" id="KW-1185">Reference proteome</keyword>